<dbReference type="STRING" id="648757.Rvan_0145"/>
<dbReference type="SUPFAM" id="SSF48576">
    <property type="entry name" value="Terpenoid synthases"/>
    <property type="match status" value="1"/>
</dbReference>
<evidence type="ECO:0000256" key="8">
    <source>
        <dbReference type="RuleBase" id="RU004466"/>
    </source>
</evidence>
<organism evidence="9 10">
    <name type="scientific">Rhodomicrobium vannielii (strain ATCC 17100 / DSM 162 / LMG 4299 / NCIMB 10020 / ATH 3.1.1)</name>
    <dbReference type="NCBI Taxonomy" id="648757"/>
    <lineage>
        <taxon>Bacteria</taxon>
        <taxon>Pseudomonadati</taxon>
        <taxon>Pseudomonadota</taxon>
        <taxon>Alphaproteobacteria</taxon>
        <taxon>Hyphomicrobiales</taxon>
        <taxon>Hyphomicrobiaceae</taxon>
        <taxon>Rhodomicrobium</taxon>
    </lineage>
</organism>
<dbReference type="SFLD" id="SFLDS00005">
    <property type="entry name" value="Isoprenoid_Synthase_Type_I"/>
    <property type="match status" value="1"/>
</dbReference>
<dbReference type="GO" id="GO:0016114">
    <property type="term" value="P:terpenoid biosynthetic process"/>
    <property type="evidence" value="ECO:0007669"/>
    <property type="project" value="UniProtKB-ARBA"/>
</dbReference>
<dbReference type="PROSITE" id="PS00444">
    <property type="entry name" value="POLYPRENYL_SYNTHASE_2"/>
    <property type="match status" value="1"/>
</dbReference>
<keyword evidence="4" id="KW-0479">Metal-binding</keyword>
<dbReference type="GO" id="GO:0005737">
    <property type="term" value="C:cytoplasm"/>
    <property type="evidence" value="ECO:0007669"/>
    <property type="project" value="UniProtKB-ARBA"/>
</dbReference>
<evidence type="ECO:0000256" key="3">
    <source>
        <dbReference type="ARBA" id="ARBA00022679"/>
    </source>
</evidence>
<keyword evidence="3 8" id="KW-0808">Transferase</keyword>
<dbReference type="GO" id="GO:0004659">
    <property type="term" value="F:prenyltransferase activity"/>
    <property type="evidence" value="ECO:0007669"/>
    <property type="project" value="InterPro"/>
</dbReference>
<accession>E3I5T2</accession>
<dbReference type="NCBIfam" id="NF045485">
    <property type="entry name" value="FPPsyn"/>
    <property type="match status" value="1"/>
</dbReference>
<dbReference type="eggNOG" id="COG0142">
    <property type="taxonomic scope" value="Bacteria"/>
</dbReference>
<dbReference type="InterPro" id="IPR033749">
    <property type="entry name" value="Polyprenyl_synt_CS"/>
</dbReference>
<evidence type="ECO:0000256" key="4">
    <source>
        <dbReference type="ARBA" id="ARBA00022723"/>
    </source>
</evidence>
<dbReference type="InterPro" id="IPR000092">
    <property type="entry name" value="Polyprenyl_synt"/>
</dbReference>
<dbReference type="InterPro" id="IPR053378">
    <property type="entry name" value="Prenyl_diphosphate_synthase"/>
</dbReference>
<dbReference type="Gene3D" id="1.10.600.10">
    <property type="entry name" value="Farnesyl Diphosphate Synthase"/>
    <property type="match status" value="1"/>
</dbReference>
<evidence type="ECO:0000256" key="5">
    <source>
        <dbReference type="ARBA" id="ARBA00022842"/>
    </source>
</evidence>
<dbReference type="Proteomes" id="UP000001399">
    <property type="component" value="Chromosome"/>
</dbReference>
<dbReference type="RefSeq" id="WP_013417842.1">
    <property type="nucleotide sequence ID" value="NC_014664.1"/>
</dbReference>
<evidence type="ECO:0000256" key="7">
    <source>
        <dbReference type="ARBA" id="ARBA00069024"/>
    </source>
</evidence>
<dbReference type="KEGG" id="rva:Rvan_0145"/>
<reference evidence="10" key="1">
    <citation type="journal article" date="2011" name="J. Bacteriol.">
        <title>Genome sequences of eight morphologically diverse alphaproteobacteria.</title>
        <authorList>
            <consortium name="US DOE Joint Genome Institute"/>
            <person name="Brown P.J."/>
            <person name="Kysela D.T."/>
            <person name="Buechlein A."/>
            <person name="Hemmerich C."/>
            <person name="Brun Y.V."/>
        </authorList>
    </citation>
    <scope>NUCLEOTIDE SEQUENCE [LARGE SCALE GENOMIC DNA]</scope>
    <source>
        <strain evidence="10">ATCC 17100 / ATH 3.1.1 / DSM 162 / LMG 4299</strain>
    </source>
</reference>
<keyword evidence="6" id="KW-0414">Isoprene biosynthesis</keyword>
<gene>
    <name evidence="9" type="ordered locus">Rvan_0145</name>
</gene>
<proteinExistence type="inferred from homology"/>
<comment type="similarity">
    <text evidence="2 8">Belongs to the FPP/GGPP synthase family.</text>
</comment>
<dbReference type="OrthoDB" id="9805316at2"/>
<dbReference type="PANTHER" id="PTHR43281">
    <property type="entry name" value="FARNESYL DIPHOSPHATE SYNTHASE"/>
    <property type="match status" value="1"/>
</dbReference>
<evidence type="ECO:0000256" key="6">
    <source>
        <dbReference type="ARBA" id="ARBA00023229"/>
    </source>
</evidence>
<dbReference type="AlphaFoldDB" id="E3I5T2"/>
<dbReference type="FunFam" id="1.10.600.10:FF:000001">
    <property type="entry name" value="Geranylgeranyl diphosphate synthase"/>
    <property type="match status" value="1"/>
</dbReference>
<protein>
    <recommendedName>
        <fullName evidence="7">Probable farnesyl diphosphate synthase</fullName>
    </recommendedName>
</protein>
<evidence type="ECO:0000313" key="10">
    <source>
        <dbReference type="Proteomes" id="UP000001399"/>
    </source>
</evidence>
<dbReference type="PROSITE" id="PS00723">
    <property type="entry name" value="POLYPRENYL_SYNTHASE_1"/>
    <property type="match status" value="1"/>
</dbReference>
<dbReference type="InterPro" id="IPR008949">
    <property type="entry name" value="Isoprenoid_synthase_dom_sf"/>
</dbReference>
<keyword evidence="10" id="KW-1185">Reference proteome</keyword>
<dbReference type="HOGENOM" id="CLU_014015_0_1_5"/>
<evidence type="ECO:0000313" key="9">
    <source>
        <dbReference type="EMBL" id="ADP69435.1"/>
    </source>
</evidence>
<comment type="cofactor">
    <cofactor evidence="1">
        <name>Mg(2+)</name>
        <dbReference type="ChEBI" id="CHEBI:18420"/>
    </cofactor>
</comment>
<dbReference type="PANTHER" id="PTHR43281:SF1">
    <property type="entry name" value="FARNESYL DIPHOSPHATE SYNTHASE"/>
    <property type="match status" value="1"/>
</dbReference>
<dbReference type="EMBL" id="CP002292">
    <property type="protein sequence ID" value="ADP69435.1"/>
    <property type="molecule type" value="Genomic_DNA"/>
</dbReference>
<keyword evidence="5" id="KW-0460">Magnesium</keyword>
<name>E3I5T2_RHOVT</name>
<evidence type="ECO:0000256" key="1">
    <source>
        <dbReference type="ARBA" id="ARBA00001946"/>
    </source>
</evidence>
<dbReference type="CDD" id="cd00685">
    <property type="entry name" value="Trans_IPPS_HT"/>
    <property type="match status" value="1"/>
</dbReference>
<dbReference type="Pfam" id="PF00348">
    <property type="entry name" value="polyprenyl_synt"/>
    <property type="match status" value="1"/>
</dbReference>
<dbReference type="SFLD" id="SFLDG01017">
    <property type="entry name" value="Polyprenyl_Transferase_Like"/>
    <property type="match status" value="1"/>
</dbReference>
<evidence type="ECO:0000256" key="2">
    <source>
        <dbReference type="ARBA" id="ARBA00006706"/>
    </source>
</evidence>
<sequence>MTFTERLEDHASRVERHLDEWLSTDKLGAVPDRLLDAMRYGTLGGGKRFRPFLVIESAALFGVPVEKALNAGSALECIHCYSLVHDDLPAMDNDDLRRGRPTVHKAFDDATAILAGDTLLTVAFEIIAHESTHPNPAVRAALGLELARASGGAGMAGGQMLDLMAPGKMLGEADIRTLQAMKTGALITYGCVAGGILGEASKAELAALKTYGDALGAAFQLADDLLDAEGDAAVVGKATGKDQEAGKGTLVSLLGLEAAHAKLQNLKAEALGALAPFKGRDAMLAGAAEFVVARKF</sequence>
<dbReference type="GO" id="GO:0046872">
    <property type="term" value="F:metal ion binding"/>
    <property type="evidence" value="ECO:0007669"/>
    <property type="project" value="UniProtKB-KW"/>
</dbReference>